<dbReference type="RefSeq" id="WP_267222780.1">
    <property type="nucleotide sequence ID" value="NZ_JAPCWC010000018.1"/>
</dbReference>
<dbReference type="InterPro" id="IPR000182">
    <property type="entry name" value="GNAT_dom"/>
</dbReference>
<dbReference type="GO" id="GO:0016746">
    <property type="term" value="F:acyltransferase activity"/>
    <property type="evidence" value="ECO:0007669"/>
    <property type="project" value="UniProtKB-KW"/>
</dbReference>
<dbReference type="InterPro" id="IPR051531">
    <property type="entry name" value="N-acetyltransferase"/>
</dbReference>
<dbReference type="EMBL" id="JBHLTM010000002">
    <property type="protein sequence ID" value="MFC0682979.1"/>
    <property type="molecule type" value="Genomic_DNA"/>
</dbReference>
<reference evidence="3 4" key="1">
    <citation type="submission" date="2024-09" db="EMBL/GenBank/DDBJ databases">
        <authorList>
            <person name="Sun Q."/>
            <person name="Mori K."/>
        </authorList>
    </citation>
    <scope>NUCLEOTIDE SEQUENCE [LARGE SCALE GENOMIC DNA]</scope>
    <source>
        <strain evidence="3 4">CICC 11035S</strain>
    </source>
</reference>
<evidence type="ECO:0000313" key="3">
    <source>
        <dbReference type="EMBL" id="MFC0682979.1"/>
    </source>
</evidence>
<dbReference type="Gene3D" id="3.40.630.30">
    <property type="match status" value="1"/>
</dbReference>
<evidence type="ECO:0000313" key="4">
    <source>
        <dbReference type="Proteomes" id="UP001589858"/>
    </source>
</evidence>
<dbReference type="PANTHER" id="PTHR43792">
    <property type="entry name" value="GNAT FAMILY, PUTATIVE (AFU_ORTHOLOGUE AFUA_3G00765)-RELATED-RELATED"/>
    <property type="match status" value="1"/>
</dbReference>
<evidence type="ECO:0000259" key="2">
    <source>
        <dbReference type="PROSITE" id="PS51186"/>
    </source>
</evidence>
<comment type="caution">
    <text evidence="3">The sequence shown here is derived from an EMBL/GenBank/DDBJ whole genome shotgun (WGS) entry which is preliminary data.</text>
</comment>
<dbReference type="InterPro" id="IPR016181">
    <property type="entry name" value="Acyl_CoA_acyltransferase"/>
</dbReference>
<feature type="region of interest" description="Disordered" evidence="1">
    <location>
        <begin position="177"/>
        <end position="205"/>
    </location>
</feature>
<dbReference type="Proteomes" id="UP001589858">
    <property type="component" value="Unassembled WGS sequence"/>
</dbReference>
<feature type="domain" description="N-acetyltransferase" evidence="2">
    <location>
        <begin position="19"/>
        <end position="162"/>
    </location>
</feature>
<organism evidence="3 4">
    <name type="scientific">Novosphingobium clariflavum</name>
    <dbReference type="NCBI Taxonomy" id="2029884"/>
    <lineage>
        <taxon>Bacteria</taxon>
        <taxon>Pseudomonadati</taxon>
        <taxon>Pseudomonadota</taxon>
        <taxon>Alphaproteobacteria</taxon>
        <taxon>Sphingomonadales</taxon>
        <taxon>Sphingomonadaceae</taxon>
        <taxon>Novosphingobium</taxon>
    </lineage>
</organism>
<evidence type="ECO:0000256" key="1">
    <source>
        <dbReference type="SAM" id="MobiDB-lite"/>
    </source>
</evidence>
<keyword evidence="3" id="KW-0808">Transferase</keyword>
<protein>
    <submittedName>
        <fullName evidence="3">GNAT family N-acetyltransferase</fullName>
        <ecNumber evidence="3">2.3.-.-</ecNumber>
    </submittedName>
</protein>
<dbReference type="Pfam" id="PF13302">
    <property type="entry name" value="Acetyltransf_3"/>
    <property type="match status" value="1"/>
</dbReference>
<dbReference type="EC" id="2.3.-.-" evidence="3"/>
<name>A0ABV6S171_9SPHN</name>
<keyword evidence="4" id="KW-1185">Reference proteome</keyword>
<dbReference type="PROSITE" id="PS51186">
    <property type="entry name" value="GNAT"/>
    <property type="match status" value="1"/>
</dbReference>
<proteinExistence type="predicted"/>
<accession>A0ABV6S171</accession>
<dbReference type="SUPFAM" id="SSF55729">
    <property type="entry name" value="Acyl-CoA N-acyltransferases (Nat)"/>
    <property type="match status" value="1"/>
</dbReference>
<sequence>MFIRSERLFLRPGWPEDSAELLALIADKSVVRNLARAPWPYTADDARRFLEAPQDRLLPRFLITQPGAEGARLLGCVGLAEIDGEVSLGYWIARDQWGQGFASEAVGAVLALARSIGHRRIVASHFVDNPGSGRVLEKAGFERTGRIVERFSAGRGMAFPAREYALEFGEPCDCDDGGNGDGDGKAGISASRMALPGMSARRRAA</sequence>
<keyword evidence="3" id="KW-0012">Acyltransferase</keyword>
<gene>
    <name evidence="3" type="ORF">ACFFF8_00050</name>
</gene>